<gene>
    <name evidence="1" type="ORF">HD556DRAFT_1217308</name>
</gene>
<evidence type="ECO:0000313" key="1">
    <source>
        <dbReference type="EMBL" id="KAG1788623.1"/>
    </source>
</evidence>
<reference evidence="1" key="1">
    <citation type="journal article" date="2020" name="New Phytol.">
        <title>Comparative genomics reveals dynamic genome evolution in host specialist ectomycorrhizal fungi.</title>
        <authorList>
            <person name="Lofgren L.A."/>
            <person name="Nguyen N.H."/>
            <person name="Vilgalys R."/>
            <person name="Ruytinx J."/>
            <person name="Liao H.L."/>
            <person name="Branco S."/>
            <person name="Kuo A."/>
            <person name="LaButti K."/>
            <person name="Lipzen A."/>
            <person name="Andreopoulos W."/>
            <person name="Pangilinan J."/>
            <person name="Riley R."/>
            <person name="Hundley H."/>
            <person name="Na H."/>
            <person name="Barry K."/>
            <person name="Grigoriev I.V."/>
            <person name="Stajich J.E."/>
            <person name="Kennedy P.G."/>
        </authorList>
    </citation>
    <scope>NUCLEOTIDE SEQUENCE</scope>
    <source>
        <strain evidence="1">S12</strain>
    </source>
</reference>
<keyword evidence="2" id="KW-1185">Reference proteome</keyword>
<dbReference type="OrthoDB" id="6613063at2759"/>
<proteinExistence type="predicted"/>
<feature type="non-terminal residue" evidence="1">
    <location>
        <position position="149"/>
    </location>
</feature>
<evidence type="ECO:0000313" key="2">
    <source>
        <dbReference type="Proteomes" id="UP000719766"/>
    </source>
</evidence>
<feature type="non-terminal residue" evidence="1">
    <location>
        <position position="1"/>
    </location>
</feature>
<sequence length="149" mass="16849">AVIVARLPTVMALWKKVRIQNGRDSIRMHSATRSSKKQRNSSYVRVNRVNGALHMVQLVQYGRLEKILVCSLSNDTQWLGLAGKTLLLTLIRPCQTEGRDATKEEARYSRNLASIITDLRNVKGVVGRVKSRGEWTIIDRRSSFAKPAF</sequence>
<dbReference type="Proteomes" id="UP000719766">
    <property type="component" value="Unassembled WGS sequence"/>
</dbReference>
<comment type="caution">
    <text evidence="1">The sequence shown here is derived from an EMBL/GenBank/DDBJ whole genome shotgun (WGS) entry which is preliminary data.</text>
</comment>
<name>A0A9P7AG19_9AGAM</name>
<accession>A0A9P7AG19</accession>
<protein>
    <submittedName>
        <fullName evidence="1">Uncharacterized protein</fullName>
    </submittedName>
</protein>
<dbReference type="EMBL" id="JABBWE010000066">
    <property type="protein sequence ID" value="KAG1788623.1"/>
    <property type="molecule type" value="Genomic_DNA"/>
</dbReference>
<dbReference type="GeneID" id="64590477"/>
<organism evidence="1 2">
    <name type="scientific">Suillus plorans</name>
    <dbReference type="NCBI Taxonomy" id="116603"/>
    <lineage>
        <taxon>Eukaryota</taxon>
        <taxon>Fungi</taxon>
        <taxon>Dikarya</taxon>
        <taxon>Basidiomycota</taxon>
        <taxon>Agaricomycotina</taxon>
        <taxon>Agaricomycetes</taxon>
        <taxon>Agaricomycetidae</taxon>
        <taxon>Boletales</taxon>
        <taxon>Suillineae</taxon>
        <taxon>Suillaceae</taxon>
        <taxon>Suillus</taxon>
    </lineage>
</organism>
<dbReference type="AlphaFoldDB" id="A0A9P7AG19"/>
<dbReference type="RefSeq" id="XP_041155814.1">
    <property type="nucleotide sequence ID" value="XM_041296713.1"/>
</dbReference>